<organism evidence="2 3">
    <name type="scientific">Dactylellina haptotyla (strain CBS 200.50)</name>
    <name type="common">Nematode-trapping fungus</name>
    <name type="synonym">Monacrosporium haptotylum</name>
    <dbReference type="NCBI Taxonomy" id="1284197"/>
    <lineage>
        <taxon>Eukaryota</taxon>
        <taxon>Fungi</taxon>
        <taxon>Dikarya</taxon>
        <taxon>Ascomycota</taxon>
        <taxon>Pezizomycotina</taxon>
        <taxon>Orbiliomycetes</taxon>
        <taxon>Orbiliales</taxon>
        <taxon>Orbiliaceae</taxon>
        <taxon>Dactylellina</taxon>
    </lineage>
</organism>
<keyword evidence="3" id="KW-1185">Reference proteome</keyword>
<feature type="compositionally biased region" description="Polar residues" evidence="1">
    <location>
        <begin position="113"/>
        <end position="129"/>
    </location>
</feature>
<feature type="region of interest" description="Disordered" evidence="1">
    <location>
        <begin position="195"/>
        <end position="255"/>
    </location>
</feature>
<dbReference type="AlphaFoldDB" id="S8AC75"/>
<evidence type="ECO:0000256" key="1">
    <source>
        <dbReference type="SAM" id="MobiDB-lite"/>
    </source>
</evidence>
<protein>
    <submittedName>
        <fullName evidence="2">Uncharacterized protein</fullName>
    </submittedName>
</protein>
<feature type="compositionally biased region" description="Low complexity" evidence="1">
    <location>
        <begin position="101"/>
        <end position="112"/>
    </location>
</feature>
<feature type="compositionally biased region" description="Acidic residues" evidence="1">
    <location>
        <begin position="223"/>
        <end position="254"/>
    </location>
</feature>
<name>S8AC75_DACHA</name>
<sequence>MSLRGSLFPFPSQTTHSCQALLLDTRVWQPLAHAMIRLGASQTLLTSRDVTCTLNPNRPRRPPTYLYTKGKQPVISTDFHLSASIPRHDTFHPITLAALSSSSPAPATANPSDWSVSSDSETDAINMTNLPPRITTDGTQDAPTDDTGTLRQIISLATIDSFPYLPLRGGTFRIHQEESETELHELEVMDDAGFDNFPSIRSTEIDSDVQGDNGRIYGGPVEQYDEDDGSGSEGEDDEGYDDEDDFTDNGEESQIDNGSVILIEALWDPNLVIIAPPRIPTPADQIMLARFGSQHGAEIFDTPPRHTY</sequence>
<evidence type="ECO:0000313" key="2">
    <source>
        <dbReference type="EMBL" id="EPS40600.1"/>
    </source>
</evidence>
<proteinExistence type="predicted"/>
<reference evidence="3" key="2">
    <citation type="submission" date="2013-04" db="EMBL/GenBank/DDBJ databases">
        <title>Genomic mechanisms accounting for the adaptation to parasitism in nematode-trapping fungi.</title>
        <authorList>
            <person name="Ahren D.G."/>
        </authorList>
    </citation>
    <scope>NUCLEOTIDE SEQUENCE [LARGE SCALE GENOMIC DNA]</scope>
    <source>
        <strain evidence="3">CBS 200.50</strain>
    </source>
</reference>
<dbReference type="HOGENOM" id="CLU_903212_0_0_1"/>
<dbReference type="EMBL" id="AQGS01000291">
    <property type="protein sequence ID" value="EPS40600.1"/>
    <property type="molecule type" value="Genomic_DNA"/>
</dbReference>
<evidence type="ECO:0000313" key="3">
    <source>
        <dbReference type="Proteomes" id="UP000015100"/>
    </source>
</evidence>
<comment type="caution">
    <text evidence="2">The sequence shown here is derived from an EMBL/GenBank/DDBJ whole genome shotgun (WGS) entry which is preliminary data.</text>
</comment>
<accession>S8AC75</accession>
<dbReference type="Proteomes" id="UP000015100">
    <property type="component" value="Unassembled WGS sequence"/>
</dbReference>
<reference evidence="2 3" key="1">
    <citation type="journal article" date="2013" name="PLoS Genet.">
        <title>Genomic mechanisms accounting for the adaptation to parasitism in nematode-trapping fungi.</title>
        <authorList>
            <person name="Meerupati T."/>
            <person name="Andersson K.M."/>
            <person name="Friman E."/>
            <person name="Kumar D."/>
            <person name="Tunlid A."/>
            <person name="Ahren D."/>
        </authorList>
    </citation>
    <scope>NUCLEOTIDE SEQUENCE [LARGE SCALE GENOMIC DNA]</scope>
    <source>
        <strain evidence="2 3">CBS 200.50</strain>
    </source>
</reference>
<gene>
    <name evidence="2" type="ORF">H072_5495</name>
</gene>
<dbReference type="OrthoDB" id="5354187at2759"/>
<feature type="region of interest" description="Disordered" evidence="1">
    <location>
        <begin position="101"/>
        <end position="143"/>
    </location>
</feature>